<evidence type="ECO:0000313" key="2">
    <source>
        <dbReference type="Proteomes" id="UP000030732"/>
    </source>
</evidence>
<name>A0A0A8WFK7_9CAUD</name>
<accession>A0A0A8WFK7</accession>
<organism evidence="1 2">
    <name type="scientific">Clostridium phage phiCD505</name>
    <dbReference type="NCBI Taxonomy" id="1582154"/>
    <lineage>
        <taxon>Viruses</taxon>
        <taxon>Duplodnaviria</taxon>
        <taxon>Heunggongvirae</taxon>
        <taxon>Uroviricota</taxon>
        <taxon>Caudoviricetes</taxon>
        <taxon>Colneyvirus</taxon>
        <taxon>Colneyvirus CD505</taxon>
    </lineage>
</organism>
<dbReference type="OrthoDB" id="25507at10239"/>
<protein>
    <submittedName>
        <fullName evidence="1">Putative phage protein</fullName>
    </submittedName>
</protein>
<dbReference type="Proteomes" id="UP000030732">
    <property type="component" value="Segment"/>
</dbReference>
<dbReference type="RefSeq" id="YP_009195820.1">
    <property type="nucleotide sequence ID" value="NC_028764.1"/>
</dbReference>
<gene>
    <name evidence="1" type="ORF">PHICD505_20058</name>
</gene>
<reference evidence="1 2" key="1">
    <citation type="submission" date="2014-12" db="EMBL/GenBank/DDBJ databases">
        <title>Whole Genome Sequence and Molecular Characterization of Siphoviridae / Myoviridae Phage Infecting Clostridium difficile.</title>
        <authorList>
            <person name="Monot M."/>
        </authorList>
    </citation>
    <scope>NUCLEOTIDE SEQUENCE [LARGE SCALE GENOMIC DNA]</scope>
</reference>
<dbReference type="GeneID" id="26646761"/>
<dbReference type="EMBL" id="LN681539">
    <property type="protein sequence ID" value="CEK40685.1"/>
    <property type="molecule type" value="Genomic_DNA"/>
</dbReference>
<keyword evidence="2" id="KW-1185">Reference proteome</keyword>
<proteinExistence type="predicted"/>
<evidence type="ECO:0000313" key="1">
    <source>
        <dbReference type="EMBL" id="CEK40685.1"/>
    </source>
</evidence>
<dbReference type="KEGG" id="vg:26646761"/>
<sequence>MAKVWVDAGTFLERTKDIEDMFEFNLRKVRDRNKKINVIDLRVNNEGQGRKGKKVECFNIVTGETKVFNTAVEASKYVYFTDVYIAHLARTGKVSKNGWKARYIQEVTDGIGKCGTSN</sequence>